<organism evidence="1 2">
    <name type="scientific">Smallanthus sonchifolius</name>
    <dbReference type="NCBI Taxonomy" id="185202"/>
    <lineage>
        <taxon>Eukaryota</taxon>
        <taxon>Viridiplantae</taxon>
        <taxon>Streptophyta</taxon>
        <taxon>Embryophyta</taxon>
        <taxon>Tracheophyta</taxon>
        <taxon>Spermatophyta</taxon>
        <taxon>Magnoliopsida</taxon>
        <taxon>eudicotyledons</taxon>
        <taxon>Gunneridae</taxon>
        <taxon>Pentapetalae</taxon>
        <taxon>asterids</taxon>
        <taxon>campanulids</taxon>
        <taxon>Asterales</taxon>
        <taxon>Asteraceae</taxon>
        <taxon>Asteroideae</taxon>
        <taxon>Heliantheae alliance</taxon>
        <taxon>Millerieae</taxon>
        <taxon>Smallanthus</taxon>
    </lineage>
</organism>
<proteinExistence type="predicted"/>
<protein>
    <submittedName>
        <fullName evidence="1">Uncharacterized protein</fullName>
    </submittedName>
</protein>
<evidence type="ECO:0000313" key="1">
    <source>
        <dbReference type="EMBL" id="KAI3711504.1"/>
    </source>
</evidence>
<gene>
    <name evidence="1" type="ORF">L1987_70041</name>
</gene>
<name>A0ACB9APD0_9ASTR</name>
<sequence>MRNNGCDSIWLGTQPGYPKQKVAAGLKTHGPKRKLIYSRIGYRGKPMHITNDLHGGLEAICAVSNHGAAWGGDKRLAKARLGSSLNIMSKGKWMEQSKRLAHKKHIKISTTEGSSFTGLADT</sequence>
<comment type="caution">
    <text evidence="1">The sequence shown here is derived from an EMBL/GenBank/DDBJ whole genome shotgun (WGS) entry which is preliminary data.</text>
</comment>
<accession>A0ACB9APD0</accession>
<dbReference type="Proteomes" id="UP001056120">
    <property type="component" value="Linkage Group LG24"/>
</dbReference>
<reference evidence="2" key="1">
    <citation type="journal article" date="2022" name="Mol. Ecol. Resour.">
        <title>The genomes of chicory, endive, great burdock and yacon provide insights into Asteraceae palaeo-polyploidization history and plant inulin production.</title>
        <authorList>
            <person name="Fan W."/>
            <person name="Wang S."/>
            <person name="Wang H."/>
            <person name="Wang A."/>
            <person name="Jiang F."/>
            <person name="Liu H."/>
            <person name="Zhao H."/>
            <person name="Xu D."/>
            <person name="Zhang Y."/>
        </authorList>
    </citation>
    <scope>NUCLEOTIDE SEQUENCE [LARGE SCALE GENOMIC DNA]</scope>
    <source>
        <strain evidence="2">cv. Yunnan</strain>
    </source>
</reference>
<dbReference type="EMBL" id="CM042041">
    <property type="protein sequence ID" value="KAI3711504.1"/>
    <property type="molecule type" value="Genomic_DNA"/>
</dbReference>
<keyword evidence="2" id="KW-1185">Reference proteome</keyword>
<reference evidence="1 2" key="2">
    <citation type="journal article" date="2022" name="Mol. Ecol. Resour.">
        <title>The genomes of chicory, endive, great burdock and yacon provide insights into Asteraceae paleo-polyploidization history and plant inulin production.</title>
        <authorList>
            <person name="Fan W."/>
            <person name="Wang S."/>
            <person name="Wang H."/>
            <person name="Wang A."/>
            <person name="Jiang F."/>
            <person name="Liu H."/>
            <person name="Zhao H."/>
            <person name="Xu D."/>
            <person name="Zhang Y."/>
        </authorList>
    </citation>
    <scope>NUCLEOTIDE SEQUENCE [LARGE SCALE GENOMIC DNA]</scope>
    <source>
        <strain evidence="2">cv. Yunnan</strain>
        <tissue evidence="1">Leaves</tissue>
    </source>
</reference>
<evidence type="ECO:0000313" key="2">
    <source>
        <dbReference type="Proteomes" id="UP001056120"/>
    </source>
</evidence>